<dbReference type="Proteomes" id="UP000309231">
    <property type="component" value="Chromosome"/>
</dbReference>
<keyword evidence="4" id="KW-0378">Hydrolase</keyword>
<dbReference type="RefSeq" id="WP_029120775.1">
    <property type="nucleotide sequence ID" value="NZ_ANBS01000071.1"/>
</dbReference>
<dbReference type="PANTHER" id="PTHR21240">
    <property type="entry name" value="2-AMINO-3-CARBOXYLMUCONATE-6-SEMIALDEHYDE DECARBOXYLASE"/>
    <property type="match status" value="1"/>
</dbReference>
<dbReference type="GeneID" id="76723467"/>
<dbReference type="KEGG" id="mmuc:C1S78_001045"/>
<reference evidence="4" key="1">
    <citation type="submission" date="2018-01" db="EMBL/GenBank/DDBJ databases">
        <title>Comparative genomics of Mycobacterium mucogenicum and Mycobacterium neoaurum clade members emphasizing tRNA and non-coding RNA.</title>
        <authorList>
            <person name="Behra P.R.K."/>
            <person name="Pettersson B.M.F."/>
            <person name="Das S."/>
            <person name="Dasgupta S."/>
            <person name="Kirsebom L.A."/>
        </authorList>
    </citation>
    <scope>NUCLEOTIDE SEQUENCE</scope>
    <source>
        <strain evidence="4">DSM 44124</strain>
    </source>
</reference>
<dbReference type="InterPro" id="IPR032465">
    <property type="entry name" value="ACMSD"/>
</dbReference>
<keyword evidence="5" id="KW-1185">Reference proteome</keyword>
<dbReference type="InterPro" id="IPR006680">
    <property type="entry name" value="Amidohydro-rel"/>
</dbReference>
<organism evidence="4">
    <name type="scientific">Mycolicibacterium mucogenicum DSM 44124</name>
    <dbReference type="NCBI Taxonomy" id="1226753"/>
    <lineage>
        <taxon>Bacteria</taxon>
        <taxon>Bacillati</taxon>
        <taxon>Actinomycetota</taxon>
        <taxon>Actinomycetes</taxon>
        <taxon>Mycobacteriales</taxon>
        <taxon>Mycobacteriaceae</taxon>
        <taxon>Mycolicibacterium</taxon>
    </lineage>
</organism>
<gene>
    <name evidence="3" type="ORF">C1S78_001045</name>
    <name evidence="4" type="ORF">C1S78_01050</name>
</gene>
<dbReference type="PANTHER" id="PTHR21240:SF30">
    <property type="entry name" value="AMIDOHYDROLASE-RELATED DOMAIN-CONTAINING PROTEIN-RELATED"/>
    <property type="match status" value="1"/>
</dbReference>
<accession>A0A8H2JH72</accession>
<evidence type="ECO:0000313" key="3">
    <source>
        <dbReference type="EMBL" id="QPG69662.1"/>
    </source>
</evidence>
<dbReference type="EMBL" id="POTL01000001">
    <property type="protein sequence ID" value="TLH56017.1"/>
    <property type="molecule type" value="Genomic_DNA"/>
</dbReference>
<feature type="domain" description="Amidohydrolase-related" evidence="2">
    <location>
        <begin position="40"/>
        <end position="318"/>
    </location>
</feature>
<dbReference type="GO" id="GO:0016787">
    <property type="term" value="F:hydrolase activity"/>
    <property type="evidence" value="ECO:0007669"/>
    <property type="project" value="UniProtKB-KW"/>
</dbReference>
<evidence type="ECO:0000313" key="5">
    <source>
        <dbReference type="Proteomes" id="UP000309231"/>
    </source>
</evidence>
<sequence>MKIVALEEHYVTAEVVAAWDRVDARWRDPMADLAPTPEIGRRLAFLDEERLAIMDGAGVDVQVLSLTTPGLFDLEPAEAAALQIAVNDQVAEAVKCNPARLQGFATLAPQRPEDAAAELERAVRHLGFHGALVFSRVRDEPIDHQRFWPVFEAAEALQAPLYLHPQSPPAAVRQAYYSGFGNPVDLALSTYGIGWHYDAGLQFLRLVLAGVFDRFPNLQVILGHWGEMLPFFLDRVDNIAATAGLQRSITEYVTNNAFLTPGGVFSQRYLGWALDVVGSDRIMFAADYPYVPTDGGVARAFLDEADLSEQTRHDIASGTWDRLCAQILR</sequence>
<reference evidence="3 5" key="3">
    <citation type="journal article" date="2019" name="Sci. Rep.">
        <title>Insight into the biology of Mycobacterium mucogenicum and Mycobacterium neoaurum clade members.</title>
        <authorList>
            <person name="Behra P.R.K."/>
            <person name="Pettersson B.M.F."/>
            <person name="Ramesh M."/>
            <person name="Dasgupta S."/>
            <person name="Kirsebom L.A."/>
        </authorList>
    </citation>
    <scope>NUCLEOTIDE SEQUENCE [LARGE SCALE GENOMIC DNA]</scope>
    <source>
        <strain evidence="3 5">DSM 44124</strain>
    </source>
</reference>
<dbReference type="SUPFAM" id="SSF51556">
    <property type="entry name" value="Metallo-dependent hydrolases"/>
    <property type="match status" value="1"/>
</dbReference>
<dbReference type="Pfam" id="PF04909">
    <property type="entry name" value="Amidohydro_2"/>
    <property type="match status" value="1"/>
</dbReference>
<dbReference type="EMBL" id="CP062008">
    <property type="protein sequence ID" value="QPG69662.1"/>
    <property type="molecule type" value="Genomic_DNA"/>
</dbReference>
<name>A0A8H2JH72_MYCMU</name>
<dbReference type="GO" id="GO:0016831">
    <property type="term" value="F:carboxy-lyase activity"/>
    <property type="evidence" value="ECO:0007669"/>
    <property type="project" value="InterPro"/>
</dbReference>
<dbReference type="Gene3D" id="3.20.20.140">
    <property type="entry name" value="Metal-dependent hydrolases"/>
    <property type="match status" value="1"/>
</dbReference>
<evidence type="ECO:0000259" key="2">
    <source>
        <dbReference type="Pfam" id="PF04909"/>
    </source>
</evidence>
<dbReference type="GO" id="GO:0019748">
    <property type="term" value="P:secondary metabolic process"/>
    <property type="evidence" value="ECO:0007669"/>
    <property type="project" value="TreeGrafter"/>
</dbReference>
<protein>
    <submittedName>
        <fullName evidence="4">Amidohydrolase</fullName>
    </submittedName>
</protein>
<dbReference type="GO" id="GO:0005829">
    <property type="term" value="C:cytosol"/>
    <property type="evidence" value="ECO:0007669"/>
    <property type="project" value="TreeGrafter"/>
</dbReference>
<evidence type="ECO:0000313" key="4">
    <source>
        <dbReference type="EMBL" id="TLH56017.1"/>
    </source>
</evidence>
<reference evidence="3 5" key="2">
    <citation type="journal article" date="2019" name="BMC Evol. Biol.">
        <title>Comparative genomics of Mycobacterium mucogenicum and Mycobacterium neoaurum clade members emphasizing tRNA and non-coding RNA.</title>
        <authorList>
            <person name="Behra P.R.K."/>
            <person name="Pettersson B.M.F."/>
            <person name="Das S."/>
            <person name="Dasgupta S."/>
            <person name="Kirsebom L.A."/>
        </authorList>
    </citation>
    <scope>NUCLEOTIDE SEQUENCE [LARGE SCALE GENOMIC DNA]</scope>
    <source>
        <strain evidence="3 5">DSM 44124</strain>
    </source>
</reference>
<dbReference type="AlphaFoldDB" id="A0A8H2JH72"/>
<dbReference type="InterPro" id="IPR032466">
    <property type="entry name" value="Metal_Hydrolase"/>
</dbReference>
<keyword evidence="1" id="KW-0456">Lyase</keyword>
<proteinExistence type="predicted"/>
<evidence type="ECO:0000256" key="1">
    <source>
        <dbReference type="ARBA" id="ARBA00023239"/>
    </source>
</evidence>